<dbReference type="SUPFAM" id="SSF46689">
    <property type="entry name" value="Homeodomain-like"/>
    <property type="match status" value="2"/>
</dbReference>
<reference evidence="5" key="1">
    <citation type="submission" date="2020-08" db="EMBL/GenBank/DDBJ databases">
        <title>Genomic Encyclopedia of Type Strains, Phase IV (KMG-IV): sequencing the most valuable type-strain genomes for metagenomic binning, comparative biology and taxonomic classification.</title>
        <authorList>
            <person name="Goeker M."/>
        </authorList>
    </citation>
    <scope>NUCLEOTIDE SEQUENCE [LARGE SCALE GENOMIC DNA]</scope>
    <source>
        <strain evidence="5">DSM 105720</strain>
    </source>
</reference>
<dbReference type="AlphaFoldDB" id="A0A840CZL1"/>
<dbReference type="InterPro" id="IPR003313">
    <property type="entry name" value="AraC-bd"/>
</dbReference>
<evidence type="ECO:0000256" key="1">
    <source>
        <dbReference type="ARBA" id="ARBA00023015"/>
    </source>
</evidence>
<dbReference type="PROSITE" id="PS00041">
    <property type="entry name" value="HTH_ARAC_FAMILY_1"/>
    <property type="match status" value="1"/>
</dbReference>
<dbReference type="PANTHER" id="PTHR43280">
    <property type="entry name" value="ARAC-FAMILY TRANSCRIPTIONAL REGULATOR"/>
    <property type="match status" value="1"/>
</dbReference>
<sequence>MKKIMNEKLAISTTHPIRARLYDYPCFTYPWHYHDEYEIIYVEEGEGECLVGDSIVPYSKGDLFFFGSGLPHSMQSPSRCEGMPEQCVRGVNIQFEKDFMHYSISQYSQFISIRNLLEESSRGIKLSLPRAGKVVRLLKQLPLAKGAEQIILLLSLLQTIATGEERKCLTTPHYTPTTSILKNERMEKVIAYLNKHYTEPIGLNEIASYIAMNPAAFCRYFKENTGKTLKEYILEMRISYACKLLTGSRMNVSQICVTCGFDTPAHFYRVFKRLIGMTPTLYREQME</sequence>
<dbReference type="InterPro" id="IPR014710">
    <property type="entry name" value="RmlC-like_jellyroll"/>
</dbReference>
<dbReference type="PANTHER" id="PTHR43280:SF34">
    <property type="entry name" value="ARAC-FAMILY TRANSCRIPTIONAL REGULATOR"/>
    <property type="match status" value="1"/>
</dbReference>
<evidence type="ECO:0000256" key="3">
    <source>
        <dbReference type="ARBA" id="ARBA00023163"/>
    </source>
</evidence>
<dbReference type="GO" id="GO:0003700">
    <property type="term" value="F:DNA-binding transcription factor activity"/>
    <property type="evidence" value="ECO:0007669"/>
    <property type="project" value="InterPro"/>
</dbReference>
<dbReference type="Gene3D" id="1.10.10.60">
    <property type="entry name" value="Homeodomain-like"/>
    <property type="match status" value="2"/>
</dbReference>
<dbReference type="InterPro" id="IPR011051">
    <property type="entry name" value="RmlC_Cupin_sf"/>
</dbReference>
<dbReference type="InterPro" id="IPR009057">
    <property type="entry name" value="Homeodomain-like_sf"/>
</dbReference>
<dbReference type="EMBL" id="JACIER010000010">
    <property type="protein sequence ID" value="MBB4044776.1"/>
    <property type="molecule type" value="Genomic_DNA"/>
</dbReference>
<proteinExistence type="predicted"/>
<dbReference type="InterPro" id="IPR018060">
    <property type="entry name" value="HTH_AraC"/>
</dbReference>
<dbReference type="RefSeq" id="WP_044163489.1">
    <property type="nucleotide sequence ID" value="NZ_JACIER010000010.1"/>
</dbReference>
<name>A0A840CZL1_9BACE</name>
<dbReference type="Proteomes" id="UP000560658">
    <property type="component" value="Unassembled WGS sequence"/>
</dbReference>
<dbReference type="GO" id="GO:0043565">
    <property type="term" value="F:sequence-specific DNA binding"/>
    <property type="evidence" value="ECO:0007669"/>
    <property type="project" value="InterPro"/>
</dbReference>
<dbReference type="PROSITE" id="PS01124">
    <property type="entry name" value="HTH_ARAC_FAMILY_2"/>
    <property type="match status" value="1"/>
</dbReference>
<dbReference type="Gene3D" id="2.60.120.10">
    <property type="entry name" value="Jelly Rolls"/>
    <property type="match status" value="1"/>
</dbReference>
<evidence type="ECO:0000313" key="6">
    <source>
        <dbReference type="Proteomes" id="UP000560658"/>
    </source>
</evidence>
<dbReference type="SMART" id="SM00342">
    <property type="entry name" value="HTH_ARAC"/>
    <property type="match status" value="1"/>
</dbReference>
<dbReference type="Pfam" id="PF02311">
    <property type="entry name" value="AraC_binding"/>
    <property type="match status" value="1"/>
</dbReference>
<dbReference type="InterPro" id="IPR018062">
    <property type="entry name" value="HTH_AraC-typ_CS"/>
</dbReference>
<feature type="domain" description="HTH araC/xylS-type" evidence="4">
    <location>
        <begin position="187"/>
        <end position="285"/>
    </location>
</feature>
<keyword evidence="3" id="KW-0804">Transcription</keyword>
<accession>A0A840CZL1</accession>
<organism evidence="5 6">
    <name type="scientific">Bacteroides reticulotermitis</name>
    <dbReference type="NCBI Taxonomy" id="1133319"/>
    <lineage>
        <taxon>Bacteria</taxon>
        <taxon>Pseudomonadati</taxon>
        <taxon>Bacteroidota</taxon>
        <taxon>Bacteroidia</taxon>
        <taxon>Bacteroidales</taxon>
        <taxon>Bacteroidaceae</taxon>
        <taxon>Bacteroides</taxon>
    </lineage>
</organism>
<dbReference type="Pfam" id="PF12833">
    <property type="entry name" value="HTH_18"/>
    <property type="match status" value="1"/>
</dbReference>
<evidence type="ECO:0000256" key="2">
    <source>
        <dbReference type="ARBA" id="ARBA00023125"/>
    </source>
</evidence>
<protein>
    <submittedName>
        <fullName evidence="5">AraC-like DNA-binding protein</fullName>
    </submittedName>
</protein>
<dbReference type="SUPFAM" id="SSF51182">
    <property type="entry name" value="RmlC-like cupins"/>
    <property type="match status" value="1"/>
</dbReference>
<keyword evidence="1" id="KW-0805">Transcription regulation</keyword>
<keyword evidence="6" id="KW-1185">Reference proteome</keyword>
<comment type="caution">
    <text evidence="5">The sequence shown here is derived from an EMBL/GenBank/DDBJ whole genome shotgun (WGS) entry which is preliminary data.</text>
</comment>
<evidence type="ECO:0000259" key="4">
    <source>
        <dbReference type="PROSITE" id="PS01124"/>
    </source>
</evidence>
<dbReference type="PRINTS" id="PR00032">
    <property type="entry name" value="HTHARAC"/>
</dbReference>
<gene>
    <name evidence="5" type="ORF">GGR06_002574</name>
</gene>
<evidence type="ECO:0000313" key="5">
    <source>
        <dbReference type="EMBL" id="MBB4044776.1"/>
    </source>
</evidence>
<keyword evidence="2" id="KW-0238">DNA-binding</keyword>
<dbReference type="InterPro" id="IPR020449">
    <property type="entry name" value="Tscrpt_reg_AraC-type_HTH"/>
</dbReference>